<evidence type="ECO:0000313" key="1">
    <source>
        <dbReference type="EMBL" id="MDN4599170.1"/>
    </source>
</evidence>
<dbReference type="InterPro" id="IPR011008">
    <property type="entry name" value="Dimeric_a/b-barrel"/>
</dbReference>
<dbReference type="SUPFAM" id="SSF54909">
    <property type="entry name" value="Dimeric alpha+beta barrel"/>
    <property type="match status" value="1"/>
</dbReference>
<comment type="caution">
    <text evidence="1">The sequence shown here is derived from an EMBL/GenBank/DDBJ whole genome shotgun (WGS) entry which is preliminary data.</text>
</comment>
<dbReference type="Gene3D" id="3.30.70.1060">
    <property type="entry name" value="Dimeric alpha+beta barrel"/>
    <property type="match status" value="1"/>
</dbReference>
<sequence>MTKYAIWFPSEAMQLTPEEMPQVVTDSHAAVQEMKDAGVLVFAGGIDESVAPVLVDRDGSTTPGGFGGRVLDGGLTVVDVPTQEDALCWAARLAQACRCPQEVRAYGDDPDA</sequence>
<keyword evidence="2" id="KW-1185">Reference proteome</keyword>
<organism evidence="1 2">
    <name type="scientific">Leifsonia virtsii</name>
    <dbReference type="NCBI Taxonomy" id="3035915"/>
    <lineage>
        <taxon>Bacteria</taxon>
        <taxon>Bacillati</taxon>
        <taxon>Actinomycetota</taxon>
        <taxon>Actinomycetes</taxon>
        <taxon>Micrococcales</taxon>
        <taxon>Microbacteriaceae</taxon>
        <taxon>Leifsonia</taxon>
    </lineage>
</organism>
<accession>A0ABT8J275</accession>
<protein>
    <submittedName>
        <fullName evidence="1">Transcription initiation protein</fullName>
    </submittedName>
</protein>
<reference evidence="1" key="1">
    <citation type="submission" date="2023-03" db="EMBL/GenBank/DDBJ databases">
        <title>MT1 and MT2 Draft Genomes of Novel Species.</title>
        <authorList>
            <person name="Venkateswaran K."/>
        </authorList>
    </citation>
    <scope>NUCLEOTIDE SEQUENCE</scope>
    <source>
        <strain evidence="1">F6_8S_P_1A</strain>
    </source>
</reference>
<dbReference type="Proteomes" id="UP001174210">
    <property type="component" value="Unassembled WGS sequence"/>
</dbReference>
<evidence type="ECO:0000313" key="2">
    <source>
        <dbReference type="Proteomes" id="UP001174210"/>
    </source>
</evidence>
<name>A0ABT8J275_9MICO</name>
<gene>
    <name evidence="1" type="ORF">P5G59_18610</name>
</gene>
<proteinExistence type="predicted"/>
<dbReference type="EMBL" id="JAROCB010000005">
    <property type="protein sequence ID" value="MDN4599170.1"/>
    <property type="molecule type" value="Genomic_DNA"/>
</dbReference>
<dbReference type="RefSeq" id="WP_301220516.1">
    <property type="nucleotide sequence ID" value="NZ_JAROCB010000005.1"/>
</dbReference>